<evidence type="ECO:0000313" key="2">
    <source>
        <dbReference type="Proteomes" id="UP000017836"/>
    </source>
</evidence>
<reference evidence="2" key="1">
    <citation type="journal article" date="2013" name="Science">
        <title>The Amborella genome and the evolution of flowering plants.</title>
        <authorList>
            <consortium name="Amborella Genome Project"/>
        </authorList>
    </citation>
    <scope>NUCLEOTIDE SEQUENCE [LARGE SCALE GENOMIC DNA]</scope>
</reference>
<proteinExistence type="predicted"/>
<accession>U5D699</accession>
<dbReference type="PANTHER" id="PTHR36387:SF2">
    <property type="entry name" value="UDP-N-ACETYLMURAMOYL-L-ALANYL-D-GLUTAMATE-2, 6-DIAMINOPIMELATE LIGASE"/>
    <property type="match status" value="1"/>
</dbReference>
<dbReference type="Proteomes" id="UP000017836">
    <property type="component" value="Unassembled WGS sequence"/>
</dbReference>
<organism evidence="1 2">
    <name type="scientific">Amborella trichopoda</name>
    <dbReference type="NCBI Taxonomy" id="13333"/>
    <lineage>
        <taxon>Eukaryota</taxon>
        <taxon>Viridiplantae</taxon>
        <taxon>Streptophyta</taxon>
        <taxon>Embryophyta</taxon>
        <taxon>Tracheophyta</taxon>
        <taxon>Spermatophyta</taxon>
        <taxon>Magnoliopsida</taxon>
        <taxon>Amborellales</taxon>
        <taxon>Amborellaceae</taxon>
        <taxon>Amborella</taxon>
    </lineage>
</organism>
<protein>
    <submittedName>
        <fullName evidence="1">Uncharacterized protein</fullName>
    </submittedName>
</protein>
<dbReference type="EMBL" id="KI392290">
    <property type="protein sequence ID" value="ERN17969.1"/>
    <property type="molecule type" value="Genomic_DNA"/>
</dbReference>
<keyword evidence="2" id="KW-1185">Reference proteome</keyword>
<dbReference type="PANTHER" id="PTHR36387">
    <property type="entry name" value="UDP-N-ACETYLMURAMOYL-L-ALANYL-D-GLUTAMATE-2, 6-DIAMINOPIMELATE LIGASE"/>
    <property type="match status" value="1"/>
</dbReference>
<dbReference type="AlphaFoldDB" id="U5D699"/>
<evidence type="ECO:0000313" key="1">
    <source>
        <dbReference type="EMBL" id="ERN17969.1"/>
    </source>
</evidence>
<name>U5D699_AMBTC</name>
<dbReference type="Gramene" id="ERN17969">
    <property type="protein sequence ID" value="ERN17969"/>
    <property type="gene ID" value="AMTR_s00046p00089570"/>
</dbReference>
<sequence>MCSNLASITAGDEFLESKDSREFGGEDRTRRVFSESDDEVIDDMPSPKKKMPKIPGAKIVLLEGLHPADCAQSAKEFMKKRKHGVQRSSMVLKNANQALRLLSNSGILSKH</sequence>
<gene>
    <name evidence="1" type="ORF">AMTR_s00046p00089570</name>
</gene>
<dbReference type="HOGENOM" id="CLU_2161799_0_0_1"/>